<comment type="caution">
    <text evidence="2">The sequence shown here is derived from an EMBL/GenBank/DDBJ whole genome shotgun (WGS) entry which is preliminary data.</text>
</comment>
<dbReference type="Proteomes" id="UP000243797">
    <property type="component" value="Unassembled WGS sequence"/>
</dbReference>
<evidence type="ECO:0000313" key="2">
    <source>
        <dbReference type="EMBL" id="PNS15451.1"/>
    </source>
</evidence>
<feature type="region of interest" description="Disordered" evidence="1">
    <location>
        <begin position="69"/>
        <end position="198"/>
    </location>
</feature>
<evidence type="ECO:0000313" key="3">
    <source>
        <dbReference type="Proteomes" id="UP000243797"/>
    </source>
</evidence>
<dbReference type="EMBL" id="NKHZ01000070">
    <property type="protein sequence ID" value="PNS15451.1"/>
    <property type="molecule type" value="Genomic_DNA"/>
</dbReference>
<gene>
    <name evidence="2" type="ORF">CAC42_710</name>
</gene>
<accession>A0A2K1QKH7</accession>
<dbReference type="STRING" id="2082308.A0A2K1QKH7"/>
<dbReference type="InParanoid" id="A0A2K1QKH7"/>
<evidence type="ECO:0000256" key="1">
    <source>
        <dbReference type="SAM" id="MobiDB-lite"/>
    </source>
</evidence>
<dbReference type="OrthoDB" id="5420368at2759"/>
<proteinExistence type="predicted"/>
<organism evidence="2 3">
    <name type="scientific">Sphaceloma murrayae</name>
    <dbReference type="NCBI Taxonomy" id="2082308"/>
    <lineage>
        <taxon>Eukaryota</taxon>
        <taxon>Fungi</taxon>
        <taxon>Dikarya</taxon>
        <taxon>Ascomycota</taxon>
        <taxon>Pezizomycotina</taxon>
        <taxon>Dothideomycetes</taxon>
        <taxon>Dothideomycetidae</taxon>
        <taxon>Myriangiales</taxon>
        <taxon>Elsinoaceae</taxon>
        <taxon>Sphaceloma</taxon>
    </lineage>
</organism>
<reference evidence="2 3" key="1">
    <citation type="submission" date="2017-06" db="EMBL/GenBank/DDBJ databases">
        <title>Draft genome sequence of a variant of Elsinoe murrayae.</title>
        <authorList>
            <person name="Cheng Q."/>
        </authorList>
    </citation>
    <scope>NUCLEOTIDE SEQUENCE [LARGE SCALE GENOMIC DNA]</scope>
    <source>
        <strain evidence="2 3">CQ-2017a</strain>
    </source>
</reference>
<feature type="compositionally biased region" description="Low complexity" evidence="1">
    <location>
        <begin position="69"/>
        <end position="88"/>
    </location>
</feature>
<name>A0A2K1QKH7_9PEZI</name>
<dbReference type="AlphaFoldDB" id="A0A2K1QKH7"/>
<protein>
    <submittedName>
        <fullName evidence="2">Uncharacterized protein</fullName>
    </submittedName>
</protein>
<sequence>MPVRWDSAKDQWLLVQLIDHMNVSQADLKRLAAAWPAALGKAPTPRAISEHFVKLRSQVGNSGAKTFKSKTATATATKATVTTKSATTCRPTKRARTSVKSEPRSDSEDEAETTHDEEAAMHPKIKKENGVQNDDGGTGEGGEDGDQTPARKSLPRLTKSPENMRKMQEVIRTQFGESSEDSDVAGGDEGVYKPEPEE</sequence>
<keyword evidence="3" id="KW-1185">Reference proteome</keyword>
<feature type="compositionally biased region" description="Basic and acidic residues" evidence="1">
    <location>
        <begin position="99"/>
        <end position="129"/>
    </location>
</feature>